<feature type="signal peptide" evidence="1">
    <location>
        <begin position="1"/>
        <end position="24"/>
    </location>
</feature>
<gene>
    <name evidence="2" type="ORF">AAES_160364</name>
</gene>
<dbReference type="AlphaFoldDB" id="A0A0Q3P0G4"/>
<organism evidence="2 3">
    <name type="scientific">Amazona aestiva</name>
    <name type="common">Blue-fronted Amazon parrot</name>
    <dbReference type="NCBI Taxonomy" id="12930"/>
    <lineage>
        <taxon>Eukaryota</taxon>
        <taxon>Metazoa</taxon>
        <taxon>Chordata</taxon>
        <taxon>Craniata</taxon>
        <taxon>Vertebrata</taxon>
        <taxon>Euteleostomi</taxon>
        <taxon>Archelosauria</taxon>
        <taxon>Archosauria</taxon>
        <taxon>Dinosauria</taxon>
        <taxon>Saurischia</taxon>
        <taxon>Theropoda</taxon>
        <taxon>Coelurosauria</taxon>
        <taxon>Aves</taxon>
        <taxon>Neognathae</taxon>
        <taxon>Neoaves</taxon>
        <taxon>Telluraves</taxon>
        <taxon>Australaves</taxon>
        <taxon>Psittaciformes</taxon>
        <taxon>Psittacidae</taxon>
        <taxon>Amazona</taxon>
    </lineage>
</organism>
<dbReference type="Proteomes" id="UP000051836">
    <property type="component" value="Unassembled WGS sequence"/>
</dbReference>
<protein>
    <recommendedName>
        <fullName evidence="4">Secreted protein</fullName>
    </recommendedName>
</protein>
<evidence type="ECO:0000313" key="2">
    <source>
        <dbReference type="EMBL" id="KQK74003.1"/>
    </source>
</evidence>
<feature type="chain" id="PRO_5006206215" description="Secreted protein" evidence="1">
    <location>
        <begin position="25"/>
        <end position="156"/>
    </location>
</feature>
<evidence type="ECO:0008006" key="4">
    <source>
        <dbReference type="Google" id="ProtNLM"/>
    </source>
</evidence>
<evidence type="ECO:0000313" key="3">
    <source>
        <dbReference type="Proteomes" id="UP000051836"/>
    </source>
</evidence>
<proteinExistence type="predicted"/>
<keyword evidence="1" id="KW-0732">Signal</keyword>
<sequence length="156" mass="16973">MFTARTVLLLTLLLTFSLHHIAGCTKEKTPPLASVGNEWICSITPNGGRSSRAGWKPAKTSRPMAQLSISYLSFEQPAEEFNCIVGRSWGLNMMALAASSCLPQLESCEECAQVGLRESIPIKGMARYGWSPTPALYKGPTPLWIHNSGCSNTSRV</sequence>
<dbReference type="EMBL" id="LMAW01003105">
    <property type="protein sequence ID" value="KQK74003.1"/>
    <property type="molecule type" value="Genomic_DNA"/>
</dbReference>
<comment type="caution">
    <text evidence="2">The sequence shown here is derived from an EMBL/GenBank/DDBJ whole genome shotgun (WGS) entry which is preliminary data.</text>
</comment>
<accession>A0A0Q3P0G4</accession>
<evidence type="ECO:0000256" key="1">
    <source>
        <dbReference type="SAM" id="SignalP"/>
    </source>
</evidence>
<keyword evidence="3" id="KW-1185">Reference proteome</keyword>
<reference evidence="2 3" key="1">
    <citation type="submission" date="2015-10" db="EMBL/GenBank/DDBJ databases">
        <authorList>
            <person name="Gilbert D.G."/>
        </authorList>
    </citation>
    <scope>NUCLEOTIDE SEQUENCE [LARGE SCALE GENOMIC DNA]</scope>
    <source>
        <strain evidence="2">FVVF132</strain>
    </source>
</reference>
<name>A0A0Q3P0G4_AMAAE</name>